<dbReference type="Gene3D" id="1.20.120.520">
    <property type="entry name" value="nmb1532 protein domain like"/>
    <property type="match status" value="1"/>
</dbReference>
<dbReference type="InterPro" id="IPR012312">
    <property type="entry name" value="Hemerythrin-like"/>
</dbReference>
<dbReference type="Pfam" id="PF01814">
    <property type="entry name" value="Hemerythrin"/>
    <property type="match status" value="1"/>
</dbReference>
<sequence length="490" mass="56280">MSQPIIDLTRSLYDLTEDYPELIPILHEMGLEGATNSILRKTVGRKLPVAEGLKRHGISLEEAKRKLEAKGFCVVSEDDPSKNRKERREQLKEIIRDIHRQEDPAELRERFKDLLRDVGATEIAQLEQELIQEGLHETEIKSLCDVHAAVFEEGLNNQVVEEVQGGHPVHTFKKENREIEKIVAELGKLFELLSQSEKTPAKHDLVEWQQLHERLCEIEKHYSRKENILFAYLEKHGVNAPPKVMWAIHDDIRALLKEVSKFLQDHQPNNQEVKQMIERNARPALKMITDMIYKEENIMFPMCLDTLTDVEWAEIVEQSAEIGYLVNPDVGWKPVEVPEGAASLKQPHIGGGALGGSEAEISFETGVLTQKQLNLLLNNLPVDITFVDEQDRVKYFTFGKERIFQRSKAIIGRQVQNCHPPDSVHIVEEILEDFRSGKNDNAKFWLHLGDKYVYIQYFALRDEHGNYAGTIEVSQDIQGIQEIQGEKRIL</sequence>
<dbReference type="RefSeq" id="WP_092334610.1">
    <property type="nucleotide sequence ID" value="NZ_FNCP01000019.1"/>
</dbReference>
<dbReference type="InterPro" id="IPR015077">
    <property type="entry name" value="DUF1858"/>
</dbReference>
<dbReference type="OrthoDB" id="9769774at2"/>
<feature type="domain" description="Hemerythrin-like" evidence="1">
    <location>
        <begin position="167"/>
        <end position="303"/>
    </location>
</feature>
<protein>
    <recommendedName>
        <fullName evidence="6">PAC domain-containing protein</fullName>
    </recommendedName>
</protein>
<dbReference type="Proteomes" id="UP000198656">
    <property type="component" value="Unassembled WGS sequence"/>
</dbReference>
<dbReference type="InterPro" id="IPR007380">
    <property type="entry name" value="DUF438"/>
</dbReference>
<dbReference type="SUPFAM" id="SSF140683">
    <property type="entry name" value="SP0561-like"/>
    <property type="match status" value="1"/>
</dbReference>
<evidence type="ECO:0008006" key="6">
    <source>
        <dbReference type="Google" id="ProtNLM"/>
    </source>
</evidence>
<dbReference type="GO" id="GO:0005886">
    <property type="term" value="C:plasma membrane"/>
    <property type="evidence" value="ECO:0007669"/>
    <property type="project" value="TreeGrafter"/>
</dbReference>
<gene>
    <name evidence="4" type="ORF">SAMN05443529_11952</name>
</gene>
<dbReference type="PANTHER" id="PTHR39966">
    <property type="entry name" value="BLL2471 PROTEIN-RELATED"/>
    <property type="match status" value="1"/>
</dbReference>
<organism evidence="4 5">
    <name type="scientific">Desulfosporosinus hippei DSM 8344</name>
    <dbReference type="NCBI Taxonomy" id="1121419"/>
    <lineage>
        <taxon>Bacteria</taxon>
        <taxon>Bacillati</taxon>
        <taxon>Bacillota</taxon>
        <taxon>Clostridia</taxon>
        <taxon>Eubacteriales</taxon>
        <taxon>Desulfitobacteriaceae</taxon>
        <taxon>Desulfosporosinus</taxon>
    </lineage>
</organism>
<dbReference type="PANTHER" id="PTHR39966:SF3">
    <property type="entry name" value="DUF438 DOMAIN-CONTAINING PROTEIN"/>
    <property type="match status" value="1"/>
</dbReference>
<dbReference type="SUPFAM" id="SSF55785">
    <property type="entry name" value="PYP-like sensor domain (PAS domain)"/>
    <property type="match status" value="1"/>
</dbReference>
<dbReference type="InterPro" id="IPR038062">
    <property type="entry name" value="ScdA-like_N_sf"/>
</dbReference>
<feature type="domain" description="DUF438" evidence="2">
    <location>
        <begin position="91"/>
        <end position="155"/>
    </location>
</feature>
<evidence type="ECO:0000313" key="4">
    <source>
        <dbReference type="EMBL" id="SDH80032.1"/>
    </source>
</evidence>
<name>A0A1G8FDC1_9FIRM</name>
<dbReference type="EMBL" id="FNCP01000019">
    <property type="protein sequence ID" value="SDH80032.1"/>
    <property type="molecule type" value="Genomic_DNA"/>
</dbReference>
<accession>A0A1G8FDC1</accession>
<dbReference type="Gene3D" id="1.10.3910.10">
    <property type="entry name" value="SP0561-like"/>
    <property type="match status" value="1"/>
</dbReference>
<dbReference type="Pfam" id="PF13596">
    <property type="entry name" value="PAS_10"/>
    <property type="match status" value="1"/>
</dbReference>
<dbReference type="AlphaFoldDB" id="A0A1G8FDC1"/>
<keyword evidence="5" id="KW-1185">Reference proteome</keyword>
<evidence type="ECO:0000259" key="2">
    <source>
        <dbReference type="Pfam" id="PF04282"/>
    </source>
</evidence>
<evidence type="ECO:0000313" key="5">
    <source>
        <dbReference type="Proteomes" id="UP000198656"/>
    </source>
</evidence>
<reference evidence="5" key="1">
    <citation type="submission" date="2016-10" db="EMBL/GenBank/DDBJ databases">
        <authorList>
            <person name="Varghese N."/>
            <person name="Submissions S."/>
        </authorList>
    </citation>
    <scope>NUCLEOTIDE SEQUENCE [LARGE SCALE GENOMIC DNA]</scope>
    <source>
        <strain evidence="5">DSM 8344</strain>
    </source>
</reference>
<dbReference type="Pfam" id="PF04282">
    <property type="entry name" value="DUF438"/>
    <property type="match status" value="1"/>
</dbReference>
<dbReference type="Pfam" id="PF08984">
    <property type="entry name" value="DUF1858"/>
    <property type="match status" value="1"/>
</dbReference>
<evidence type="ECO:0000259" key="3">
    <source>
        <dbReference type="Pfam" id="PF08984"/>
    </source>
</evidence>
<evidence type="ECO:0000259" key="1">
    <source>
        <dbReference type="Pfam" id="PF01814"/>
    </source>
</evidence>
<proteinExistence type="predicted"/>
<dbReference type="STRING" id="1121419.SAMN05443529_11952"/>
<feature type="domain" description="DUF1858" evidence="3">
    <location>
        <begin position="6"/>
        <end position="62"/>
    </location>
</feature>
<dbReference type="InterPro" id="IPR035965">
    <property type="entry name" value="PAS-like_dom_sf"/>
</dbReference>